<accession>A0A699Y9V1</accession>
<dbReference type="AlphaFoldDB" id="A0A699Y9V1"/>
<evidence type="ECO:0000256" key="1">
    <source>
        <dbReference type="SAM" id="SignalP"/>
    </source>
</evidence>
<evidence type="ECO:0000313" key="2">
    <source>
        <dbReference type="EMBL" id="GFH06977.1"/>
    </source>
</evidence>
<keyword evidence="1" id="KW-0732">Signal</keyword>
<reference evidence="2 3" key="1">
    <citation type="submission" date="2020-02" db="EMBL/GenBank/DDBJ databases">
        <title>Draft genome sequence of Haematococcus lacustris strain NIES-144.</title>
        <authorList>
            <person name="Morimoto D."/>
            <person name="Nakagawa S."/>
            <person name="Yoshida T."/>
            <person name="Sawayama S."/>
        </authorList>
    </citation>
    <scope>NUCLEOTIDE SEQUENCE [LARGE SCALE GENOMIC DNA]</scope>
    <source>
        <strain evidence="2 3">NIES-144</strain>
    </source>
</reference>
<organism evidence="2 3">
    <name type="scientific">Haematococcus lacustris</name>
    <name type="common">Green alga</name>
    <name type="synonym">Haematococcus pluvialis</name>
    <dbReference type="NCBI Taxonomy" id="44745"/>
    <lineage>
        <taxon>Eukaryota</taxon>
        <taxon>Viridiplantae</taxon>
        <taxon>Chlorophyta</taxon>
        <taxon>core chlorophytes</taxon>
        <taxon>Chlorophyceae</taxon>
        <taxon>CS clade</taxon>
        <taxon>Chlamydomonadales</taxon>
        <taxon>Haematococcaceae</taxon>
        <taxon>Haematococcus</taxon>
    </lineage>
</organism>
<feature type="chain" id="PRO_5025629330" description="Secreted protein" evidence="1">
    <location>
        <begin position="25"/>
        <end position="122"/>
    </location>
</feature>
<keyword evidence="3" id="KW-1185">Reference proteome</keyword>
<evidence type="ECO:0000313" key="3">
    <source>
        <dbReference type="Proteomes" id="UP000485058"/>
    </source>
</evidence>
<proteinExistence type="predicted"/>
<sequence>MATLTVHPALTAAALTLLTGSRHSSWPATSATAPYVAGATRLFPIAAPQPTATANLPACLPYQPTRWHQPCVTLWLAWSHFYLLVTPAALTAWSSRTSSSLERPCPSASISCADRICKGEVA</sequence>
<dbReference type="EMBL" id="BLLF01000067">
    <property type="protein sequence ID" value="GFH06977.1"/>
    <property type="molecule type" value="Genomic_DNA"/>
</dbReference>
<feature type="signal peptide" evidence="1">
    <location>
        <begin position="1"/>
        <end position="24"/>
    </location>
</feature>
<comment type="caution">
    <text evidence="2">The sequence shown here is derived from an EMBL/GenBank/DDBJ whole genome shotgun (WGS) entry which is preliminary data.</text>
</comment>
<gene>
    <name evidence="2" type="ORF">HaLaN_01706</name>
</gene>
<evidence type="ECO:0008006" key="4">
    <source>
        <dbReference type="Google" id="ProtNLM"/>
    </source>
</evidence>
<name>A0A699Y9V1_HAELA</name>
<feature type="non-terminal residue" evidence="2">
    <location>
        <position position="1"/>
    </location>
</feature>
<dbReference type="Proteomes" id="UP000485058">
    <property type="component" value="Unassembled WGS sequence"/>
</dbReference>
<protein>
    <recommendedName>
        <fullName evidence="4">Secreted protein</fullName>
    </recommendedName>
</protein>